<dbReference type="Proteomes" id="UP000789831">
    <property type="component" value="Unassembled WGS sequence"/>
</dbReference>
<keyword evidence="3" id="KW-1185">Reference proteome</keyword>
<evidence type="ECO:0000313" key="2">
    <source>
        <dbReference type="EMBL" id="CAG8695773.1"/>
    </source>
</evidence>
<accession>A0A9N9EUM6</accession>
<dbReference type="AlphaFoldDB" id="A0A9N9EUM6"/>
<name>A0A9N9EUM6_9GLOM</name>
<feature type="non-terminal residue" evidence="2">
    <location>
        <position position="78"/>
    </location>
</feature>
<feature type="region of interest" description="Disordered" evidence="1">
    <location>
        <begin position="1"/>
        <end position="78"/>
    </location>
</feature>
<organism evidence="2 3">
    <name type="scientific">Ambispora gerdemannii</name>
    <dbReference type="NCBI Taxonomy" id="144530"/>
    <lineage>
        <taxon>Eukaryota</taxon>
        <taxon>Fungi</taxon>
        <taxon>Fungi incertae sedis</taxon>
        <taxon>Mucoromycota</taxon>
        <taxon>Glomeromycotina</taxon>
        <taxon>Glomeromycetes</taxon>
        <taxon>Archaeosporales</taxon>
        <taxon>Ambisporaceae</taxon>
        <taxon>Ambispora</taxon>
    </lineage>
</organism>
<comment type="caution">
    <text evidence="2">The sequence shown here is derived from an EMBL/GenBank/DDBJ whole genome shotgun (WGS) entry which is preliminary data.</text>
</comment>
<sequence length="78" mass="9096">SRTVEQDNQKKVEFNLTTDEFEEGSEIQPDNIRKIIQTTEYDASSNSSSRITKTKTNKKNDMEDHKKPTELTKNNNYL</sequence>
<protein>
    <submittedName>
        <fullName evidence="2">9479_t:CDS:1</fullName>
    </submittedName>
</protein>
<feature type="compositionally biased region" description="Basic and acidic residues" evidence="1">
    <location>
        <begin position="58"/>
        <end position="70"/>
    </location>
</feature>
<gene>
    <name evidence="2" type="ORF">AGERDE_LOCUS13265</name>
</gene>
<dbReference type="EMBL" id="CAJVPL010016493">
    <property type="protein sequence ID" value="CAG8695773.1"/>
    <property type="molecule type" value="Genomic_DNA"/>
</dbReference>
<feature type="non-terminal residue" evidence="2">
    <location>
        <position position="1"/>
    </location>
</feature>
<evidence type="ECO:0000256" key="1">
    <source>
        <dbReference type="SAM" id="MobiDB-lite"/>
    </source>
</evidence>
<feature type="compositionally biased region" description="Polar residues" evidence="1">
    <location>
        <begin position="36"/>
        <end position="51"/>
    </location>
</feature>
<evidence type="ECO:0000313" key="3">
    <source>
        <dbReference type="Proteomes" id="UP000789831"/>
    </source>
</evidence>
<reference evidence="2" key="1">
    <citation type="submission" date="2021-06" db="EMBL/GenBank/DDBJ databases">
        <authorList>
            <person name="Kallberg Y."/>
            <person name="Tangrot J."/>
            <person name="Rosling A."/>
        </authorList>
    </citation>
    <scope>NUCLEOTIDE SEQUENCE</scope>
    <source>
        <strain evidence="2">MT106</strain>
    </source>
</reference>
<proteinExistence type="predicted"/>
<feature type="compositionally biased region" description="Basic and acidic residues" evidence="1">
    <location>
        <begin position="1"/>
        <end position="13"/>
    </location>
</feature>